<dbReference type="FunFam" id="1.10.10.10:FF:000079">
    <property type="entry name" value="GntR family transcriptional regulator"/>
    <property type="match status" value="1"/>
</dbReference>
<evidence type="ECO:0000256" key="1">
    <source>
        <dbReference type="ARBA" id="ARBA00023015"/>
    </source>
</evidence>
<keyword evidence="1" id="KW-0805">Transcription regulation</keyword>
<dbReference type="PANTHER" id="PTHR44846">
    <property type="entry name" value="MANNOSYL-D-GLYCERATE TRANSPORT/METABOLISM SYSTEM REPRESSOR MNGR-RELATED"/>
    <property type="match status" value="1"/>
</dbReference>
<dbReference type="SUPFAM" id="SSF64288">
    <property type="entry name" value="Chorismate lyase-like"/>
    <property type="match status" value="1"/>
</dbReference>
<dbReference type="RefSeq" id="WP_068373050.1">
    <property type="nucleotide sequence ID" value="NZ_LSNE01000003.1"/>
</dbReference>
<organism evidence="6 7">
    <name type="scientific">Paraglaciecola hydrolytica</name>
    <dbReference type="NCBI Taxonomy" id="1799789"/>
    <lineage>
        <taxon>Bacteria</taxon>
        <taxon>Pseudomonadati</taxon>
        <taxon>Pseudomonadota</taxon>
        <taxon>Gammaproteobacteria</taxon>
        <taxon>Alteromonadales</taxon>
        <taxon>Alteromonadaceae</taxon>
        <taxon>Paraglaciecola</taxon>
    </lineage>
</organism>
<evidence type="ECO:0000313" key="7">
    <source>
        <dbReference type="Proteomes" id="UP000070299"/>
    </source>
</evidence>
<dbReference type="OrthoDB" id="9808698at2"/>
<evidence type="ECO:0000259" key="5">
    <source>
        <dbReference type="PROSITE" id="PS50949"/>
    </source>
</evidence>
<dbReference type="InterPro" id="IPR000524">
    <property type="entry name" value="Tscrpt_reg_HTH_GntR"/>
</dbReference>
<name>A0A136A3N1_9ALTE</name>
<dbReference type="Proteomes" id="UP000070299">
    <property type="component" value="Unassembled WGS sequence"/>
</dbReference>
<keyword evidence="2" id="KW-0238">DNA-binding</keyword>
<dbReference type="GO" id="GO:0045892">
    <property type="term" value="P:negative regulation of DNA-templated transcription"/>
    <property type="evidence" value="ECO:0007669"/>
    <property type="project" value="UniProtKB-UniRule"/>
</dbReference>
<proteinExistence type="predicted"/>
<dbReference type="NCBIfam" id="TIGR02018">
    <property type="entry name" value="his_ut_repres"/>
    <property type="match status" value="1"/>
</dbReference>
<dbReference type="SUPFAM" id="SSF46785">
    <property type="entry name" value="Winged helix' DNA-binding domain"/>
    <property type="match status" value="1"/>
</dbReference>
<dbReference type="STRING" id="1799789.AX660_07275"/>
<dbReference type="InterPro" id="IPR036388">
    <property type="entry name" value="WH-like_DNA-bd_sf"/>
</dbReference>
<dbReference type="EMBL" id="LSNE01000003">
    <property type="protein sequence ID" value="KXI29824.1"/>
    <property type="molecule type" value="Genomic_DNA"/>
</dbReference>
<dbReference type="GO" id="GO:0003700">
    <property type="term" value="F:DNA-binding transcription factor activity"/>
    <property type="evidence" value="ECO:0007669"/>
    <property type="project" value="UniProtKB-UniRule"/>
</dbReference>
<dbReference type="InterPro" id="IPR011663">
    <property type="entry name" value="UTRA"/>
</dbReference>
<dbReference type="GO" id="GO:0003677">
    <property type="term" value="F:DNA binding"/>
    <property type="evidence" value="ECO:0007669"/>
    <property type="project" value="UniProtKB-UniRule"/>
</dbReference>
<dbReference type="PROSITE" id="PS50949">
    <property type="entry name" value="HTH_GNTR"/>
    <property type="match status" value="1"/>
</dbReference>
<keyword evidence="7" id="KW-1185">Reference proteome</keyword>
<dbReference type="InterPro" id="IPR010248">
    <property type="entry name" value="His_ut_repres"/>
</dbReference>
<dbReference type="Gene3D" id="3.40.1410.10">
    <property type="entry name" value="Chorismate lyase-like"/>
    <property type="match status" value="1"/>
</dbReference>
<protein>
    <recommendedName>
        <fullName evidence="4">Histidine utilization repressor</fullName>
    </recommendedName>
</protein>
<gene>
    <name evidence="6" type="ORF">AX660_07275</name>
</gene>
<dbReference type="GO" id="GO:0006547">
    <property type="term" value="P:L-histidine metabolic process"/>
    <property type="evidence" value="ECO:0007669"/>
    <property type="project" value="UniProtKB-UniRule"/>
</dbReference>
<dbReference type="CDD" id="cd07377">
    <property type="entry name" value="WHTH_GntR"/>
    <property type="match status" value="1"/>
</dbReference>
<dbReference type="SMART" id="SM00866">
    <property type="entry name" value="UTRA"/>
    <property type="match status" value="1"/>
</dbReference>
<dbReference type="PANTHER" id="PTHR44846:SF16">
    <property type="entry name" value="TRANSCRIPTIONAL REGULATOR PHNF-RELATED"/>
    <property type="match status" value="1"/>
</dbReference>
<comment type="caution">
    <text evidence="6">The sequence shown here is derived from an EMBL/GenBank/DDBJ whole genome shotgun (WGS) entry which is preliminary data.</text>
</comment>
<sequence length="235" mass="26430">MQARFQQIKSALLDKISEGEMTPGDRVLSENQLAEQYQVSRMTARRALSELVSEGILARSQGLGTFVADHRPMSSMLEIRGIQDEIKQRGHKYSCSVVTKQSILASEQQSAWLDVALHSEIFHTQIVHIENGRPVQLEDRLVNPLWAPDYLQQNFAQTSANHYLSQVAPLTQADHIVEAILPDALLASRLDIAHTQPCLKVSRRTYSAKGIVSYALLYHPGNRYRLGSHLEFDSI</sequence>
<dbReference type="AlphaFoldDB" id="A0A136A3N1"/>
<reference evidence="7" key="1">
    <citation type="submission" date="2016-02" db="EMBL/GenBank/DDBJ databases">
        <authorList>
            <person name="Schultz-Johansen M."/>
            <person name="Glaring M.A."/>
            <person name="Bech P.K."/>
            <person name="Stougaard P."/>
        </authorList>
    </citation>
    <scope>NUCLEOTIDE SEQUENCE [LARGE SCALE GENOMIC DNA]</scope>
    <source>
        <strain evidence="7">S66</strain>
    </source>
</reference>
<dbReference type="Gene3D" id="1.10.10.10">
    <property type="entry name" value="Winged helix-like DNA-binding domain superfamily/Winged helix DNA-binding domain"/>
    <property type="match status" value="1"/>
</dbReference>
<dbReference type="SMART" id="SM00345">
    <property type="entry name" value="HTH_GNTR"/>
    <property type="match status" value="1"/>
</dbReference>
<dbReference type="Pfam" id="PF07702">
    <property type="entry name" value="UTRA"/>
    <property type="match status" value="1"/>
</dbReference>
<dbReference type="Pfam" id="PF00392">
    <property type="entry name" value="GntR"/>
    <property type="match status" value="1"/>
</dbReference>
<feature type="domain" description="HTH gntR-type" evidence="5">
    <location>
        <begin position="2"/>
        <end position="70"/>
    </location>
</feature>
<dbReference type="InterPro" id="IPR036390">
    <property type="entry name" value="WH_DNA-bd_sf"/>
</dbReference>
<evidence type="ECO:0000256" key="2">
    <source>
        <dbReference type="ARBA" id="ARBA00023125"/>
    </source>
</evidence>
<evidence type="ECO:0000256" key="3">
    <source>
        <dbReference type="ARBA" id="ARBA00023163"/>
    </source>
</evidence>
<evidence type="ECO:0000313" key="6">
    <source>
        <dbReference type="EMBL" id="KXI29824.1"/>
    </source>
</evidence>
<dbReference type="PRINTS" id="PR00035">
    <property type="entry name" value="HTHGNTR"/>
</dbReference>
<dbReference type="InterPro" id="IPR028978">
    <property type="entry name" value="Chorismate_lyase_/UTRA_dom_sf"/>
</dbReference>
<dbReference type="InterPro" id="IPR050679">
    <property type="entry name" value="Bact_HTH_transcr_reg"/>
</dbReference>
<keyword evidence="3" id="KW-0804">Transcription</keyword>
<accession>A0A136A3N1</accession>
<evidence type="ECO:0000256" key="4">
    <source>
        <dbReference type="NCBIfam" id="TIGR02018"/>
    </source>
</evidence>